<feature type="transmembrane region" description="Helical" evidence="5">
    <location>
        <begin position="68"/>
        <end position="86"/>
    </location>
</feature>
<feature type="transmembrane region" description="Helical" evidence="5">
    <location>
        <begin position="93"/>
        <end position="111"/>
    </location>
</feature>
<evidence type="ECO:0000313" key="6">
    <source>
        <dbReference type="EMBL" id="TDX87255.1"/>
    </source>
</evidence>
<dbReference type="InterPro" id="IPR032808">
    <property type="entry name" value="DoxX"/>
</dbReference>
<comment type="subcellular location">
    <subcellularLocation>
        <location evidence="1">Membrane</location>
        <topology evidence="1">Multi-pass membrane protein</topology>
    </subcellularLocation>
</comment>
<evidence type="ECO:0000256" key="3">
    <source>
        <dbReference type="ARBA" id="ARBA00022989"/>
    </source>
</evidence>
<evidence type="ECO:0000256" key="1">
    <source>
        <dbReference type="ARBA" id="ARBA00004141"/>
    </source>
</evidence>
<reference evidence="6 7" key="1">
    <citation type="submission" date="2019-03" db="EMBL/GenBank/DDBJ databases">
        <title>Genomic Encyclopedia of Type Strains, Phase III (KMG-III): the genomes of soil and plant-associated and newly described type strains.</title>
        <authorList>
            <person name="Whitman W."/>
        </authorList>
    </citation>
    <scope>NUCLEOTIDE SEQUENCE [LARGE SCALE GENOMIC DNA]</scope>
    <source>
        <strain evidence="6 7">CGMCC 1.12802</strain>
    </source>
</reference>
<evidence type="ECO:0000256" key="5">
    <source>
        <dbReference type="SAM" id="Phobius"/>
    </source>
</evidence>
<dbReference type="RefSeq" id="WP_133943868.1">
    <property type="nucleotide sequence ID" value="NZ_SOEO01000001.1"/>
</dbReference>
<evidence type="ECO:0000256" key="4">
    <source>
        <dbReference type="ARBA" id="ARBA00023136"/>
    </source>
</evidence>
<dbReference type="Pfam" id="PF13564">
    <property type="entry name" value="DoxX_2"/>
    <property type="match status" value="1"/>
</dbReference>
<dbReference type="Proteomes" id="UP000295313">
    <property type="component" value="Unassembled WGS sequence"/>
</dbReference>
<keyword evidence="2 5" id="KW-0812">Transmembrane</keyword>
<protein>
    <submittedName>
        <fullName evidence="6">DoxX-like protein</fullName>
    </submittedName>
</protein>
<gene>
    <name evidence="6" type="ORF">B0I22_1443</name>
</gene>
<dbReference type="GO" id="GO:0016020">
    <property type="term" value="C:membrane"/>
    <property type="evidence" value="ECO:0007669"/>
    <property type="project" value="UniProtKB-SubCell"/>
</dbReference>
<evidence type="ECO:0000256" key="2">
    <source>
        <dbReference type="ARBA" id="ARBA00022692"/>
    </source>
</evidence>
<accession>A0A4R8IK10</accession>
<dbReference type="AlphaFoldDB" id="A0A4R8IK10"/>
<keyword evidence="7" id="KW-1185">Reference proteome</keyword>
<keyword evidence="4 5" id="KW-0472">Membrane</keyword>
<feature type="transmembrane region" description="Helical" evidence="5">
    <location>
        <begin position="44"/>
        <end position="62"/>
    </location>
</feature>
<organism evidence="6 7">
    <name type="scientific">Epilithonimonas xixisoli</name>
    <dbReference type="NCBI Taxonomy" id="1476462"/>
    <lineage>
        <taxon>Bacteria</taxon>
        <taxon>Pseudomonadati</taxon>
        <taxon>Bacteroidota</taxon>
        <taxon>Flavobacteriia</taxon>
        <taxon>Flavobacteriales</taxon>
        <taxon>Weeksellaceae</taxon>
        <taxon>Chryseobacterium group</taxon>
        <taxon>Epilithonimonas</taxon>
    </lineage>
</organism>
<sequence>MILRIINSILILTAVFMGTKQGYAMFSGKQEMLDMFSKWGFNKTALAVNGAITIIAAIMILFPKTFVWGNFLMAAGILLIICFHLLNRDLKGVLVELPFLMINLVIIYLQHPLKNGTSL</sequence>
<dbReference type="OrthoDB" id="826196at2"/>
<evidence type="ECO:0000313" key="7">
    <source>
        <dbReference type="Proteomes" id="UP000295313"/>
    </source>
</evidence>
<comment type="caution">
    <text evidence="6">The sequence shown here is derived from an EMBL/GenBank/DDBJ whole genome shotgun (WGS) entry which is preliminary data.</text>
</comment>
<name>A0A4R8IK10_9FLAO</name>
<feature type="transmembrane region" description="Helical" evidence="5">
    <location>
        <begin position="6"/>
        <end position="23"/>
    </location>
</feature>
<keyword evidence="3 5" id="KW-1133">Transmembrane helix</keyword>
<proteinExistence type="predicted"/>
<dbReference type="EMBL" id="SOEO01000001">
    <property type="protein sequence ID" value="TDX87255.1"/>
    <property type="molecule type" value="Genomic_DNA"/>
</dbReference>